<name>A0A9Q3K1L9_9BASI</name>
<keyword evidence="2" id="KW-1185">Reference proteome</keyword>
<reference evidence="1" key="1">
    <citation type="submission" date="2021-03" db="EMBL/GenBank/DDBJ databases">
        <title>Draft genome sequence of rust myrtle Austropuccinia psidii MF-1, a brazilian biotype.</title>
        <authorList>
            <person name="Quecine M.C."/>
            <person name="Pachon D.M.R."/>
            <person name="Bonatelli M.L."/>
            <person name="Correr F.H."/>
            <person name="Franceschini L.M."/>
            <person name="Leite T.F."/>
            <person name="Margarido G.R.A."/>
            <person name="Almeida C.A."/>
            <person name="Ferrarezi J.A."/>
            <person name="Labate C.A."/>
        </authorList>
    </citation>
    <scope>NUCLEOTIDE SEQUENCE</scope>
    <source>
        <strain evidence="1">MF-1</strain>
    </source>
</reference>
<proteinExistence type="predicted"/>
<dbReference type="Proteomes" id="UP000765509">
    <property type="component" value="Unassembled WGS sequence"/>
</dbReference>
<comment type="caution">
    <text evidence="1">The sequence shown here is derived from an EMBL/GenBank/DDBJ whole genome shotgun (WGS) entry which is preliminary data.</text>
</comment>
<sequence length="159" mass="17766">MTIGDCSLQNFNYGFWQLPKAPVTFIRGFSSRSGKSPTPTQLDSSFGNQGSYIYGIIPLCTIFLHKSNGDSFRNKLHHSNFSPQIHKPFLRKTSEPFSLAIPGGYQKTIQGAQPPGPEGVGLYLLFRVTPRVISRGYQEFNHLSRHQVLQYSLDNSIGS</sequence>
<accession>A0A9Q3K1L9</accession>
<gene>
    <name evidence="1" type="ORF">O181_112322</name>
</gene>
<dbReference type="EMBL" id="AVOT02090392">
    <property type="protein sequence ID" value="MBW0572607.1"/>
    <property type="molecule type" value="Genomic_DNA"/>
</dbReference>
<dbReference type="AlphaFoldDB" id="A0A9Q3K1L9"/>
<evidence type="ECO:0000313" key="1">
    <source>
        <dbReference type="EMBL" id="MBW0572607.1"/>
    </source>
</evidence>
<protein>
    <submittedName>
        <fullName evidence="1">Uncharacterized protein</fullName>
    </submittedName>
</protein>
<organism evidence="1 2">
    <name type="scientific">Austropuccinia psidii MF-1</name>
    <dbReference type="NCBI Taxonomy" id="1389203"/>
    <lineage>
        <taxon>Eukaryota</taxon>
        <taxon>Fungi</taxon>
        <taxon>Dikarya</taxon>
        <taxon>Basidiomycota</taxon>
        <taxon>Pucciniomycotina</taxon>
        <taxon>Pucciniomycetes</taxon>
        <taxon>Pucciniales</taxon>
        <taxon>Sphaerophragmiaceae</taxon>
        <taxon>Austropuccinia</taxon>
    </lineage>
</organism>
<evidence type="ECO:0000313" key="2">
    <source>
        <dbReference type="Proteomes" id="UP000765509"/>
    </source>
</evidence>